<evidence type="ECO:0000313" key="1">
    <source>
        <dbReference type="EMBL" id="OGM07046.1"/>
    </source>
</evidence>
<comment type="caution">
    <text evidence="1">The sequence shown here is derived from an EMBL/GenBank/DDBJ whole genome shotgun (WGS) entry which is preliminary data.</text>
</comment>
<protein>
    <submittedName>
        <fullName evidence="1">Uncharacterized protein</fullName>
    </submittedName>
</protein>
<dbReference type="Proteomes" id="UP000178735">
    <property type="component" value="Unassembled WGS sequence"/>
</dbReference>
<dbReference type="EMBL" id="MGFH01000049">
    <property type="protein sequence ID" value="OGM07046.1"/>
    <property type="molecule type" value="Genomic_DNA"/>
</dbReference>
<proteinExistence type="predicted"/>
<reference evidence="1 2" key="1">
    <citation type="journal article" date="2016" name="Nat. Commun.">
        <title>Thousands of microbial genomes shed light on interconnected biogeochemical processes in an aquifer system.</title>
        <authorList>
            <person name="Anantharaman K."/>
            <person name="Brown C.T."/>
            <person name="Hug L.A."/>
            <person name="Sharon I."/>
            <person name="Castelle C.J."/>
            <person name="Probst A.J."/>
            <person name="Thomas B.C."/>
            <person name="Singh A."/>
            <person name="Wilkins M.J."/>
            <person name="Karaoz U."/>
            <person name="Brodie E.L."/>
            <person name="Williams K.H."/>
            <person name="Hubbard S.S."/>
            <person name="Banfield J.F."/>
        </authorList>
    </citation>
    <scope>NUCLEOTIDE SEQUENCE [LARGE SCALE GENOMIC DNA]</scope>
</reference>
<dbReference type="AlphaFoldDB" id="A0A1F7WW77"/>
<organism evidence="1 2">
    <name type="scientific">Candidatus Wallbacteria bacterium GWC2_49_35</name>
    <dbReference type="NCBI Taxonomy" id="1817813"/>
    <lineage>
        <taxon>Bacteria</taxon>
        <taxon>Candidatus Walliibacteriota</taxon>
    </lineage>
</organism>
<accession>A0A1F7WW77</accession>
<evidence type="ECO:0000313" key="2">
    <source>
        <dbReference type="Proteomes" id="UP000178735"/>
    </source>
</evidence>
<name>A0A1F7WW77_9BACT</name>
<gene>
    <name evidence="1" type="ORF">A2008_13230</name>
</gene>
<sequence>MNCKTVTNNPVINSNPSARLINALSIELFDKGYSNYQNRPRRKVFNIEVAQAIRQNPAQTIKNRIGTSVKKIKTGDIA</sequence>